<dbReference type="RefSeq" id="WP_128705496.1">
    <property type="nucleotide sequence ID" value="NZ_RLII01000001.1"/>
</dbReference>
<dbReference type="OrthoDB" id="729130at2"/>
<dbReference type="Pfam" id="PF07994">
    <property type="entry name" value="NAD_binding_5"/>
    <property type="match status" value="1"/>
</dbReference>
<organism evidence="3 4">
    <name type="scientific">Acetivibrio mesophilus</name>
    <dbReference type="NCBI Taxonomy" id="2487273"/>
    <lineage>
        <taxon>Bacteria</taxon>
        <taxon>Bacillati</taxon>
        <taxon>Bacillota</taxon>
        <taxon>Clostridia</taxon>
        <taxon>Eubacteriales</taxon>
        <taxon>Oscillospiraceae</taxon>
        <taxon>Acetivibrio</taxon>
    </lineage>
</organism>
<evidence type="ECO:0000313" key="4">
    <source>
        <dbReference type="Proteomes" id="UP000289166"/>
    </source>
</evidence>
<dbReference type="PANTHER" id="PTHR11510">
    <property type="entry name" value="MYO-INOSITOL-1 PHOSPHATE SYNTHASE"/>
    <property type="match status" value="1"/>
</dbReference>
<keyword evidence="4" id="KW-1185">Reference proteome</keyword>
<reference evidence="4" key="1">
    <citation type="submission" date="2018-11" db="EMBL/GenBank/DDBJ databases">
        <title>Genome sequencing of a novel mesophilic and cellulolytic organism within the genus Hungateiclostridium.</title>
        <authorList>
            <person name="Rettenmaier R."/>
            <person name="Liebl W."/>
            <person name="Zverlov V."/>
        </authorList>
    </citation>
    <scope>NUCLEOTIDE SEQUENCE [LARGE SCALE GENOMIC DNA]</scope>
    <source>
        <strain evidence="4">N2K1</strain>
    </source>
</reference>
<dbReference type="AlphaFoldDB" id="A0A4Q0I7I9"/>
<dbReference type="EMBL" id="RLII01000001">
    <property type="protein sequence ID" value="RXE60371.1"/>
    <property type="molecule type" value="Genomic_DNA"/>
</dbReference>
<sequence length="422" mass="47138">MTELELLLNYNQLLASSFFITFCALSEAKGMVNKMKICIIGVKGGISTVTMTGIFKSKINGTQVDALLTNTELFKDIPLIDTNSFEFGGFDVRAEGMVESAIIGDQNDIFHIQYDKEVQKCLSEVQVFKGVCINGGTAIEDIGTSESRKNCNNLAEAVDHIKKELLAFKGNDDCIMVNLASTEATIRMNENHSSIDNFRRAIELNECNITPGQLYAYCAIDEGIPYINFTPSICADFPALEELALERKVPIAGKDGKTGETLLKTVLSELFRVRNLNVEMWYGTNILGNLDGKVLDYGDNKETKIASKKQVLQKCLGYSPDCKVRIDYMKPMGDNKVAWDYILFSGFGGAKMNMTFTWQGIDSFLAAPLVIDLIRLTQYAWKKESYGTQSQFSLFFKTPLGTDVNMTSDQYRILKDWLESTK</sequence>
<dbReference type="GO" id="GO:0004512">
    <property type="term" value="F:inositol-3-phosphate synthase activity"/>
    <property type="evidence" value="ECO:0007669"/>
    <property type="project" value="InterPro"/>
</dbReference>
<comment type="similarity">
    <text evidence="1">Belongs to the myo-inositol 1-phosphate synthase family.</text>
</comment>
<gene>
    <name evidence="3" type="ORF">EFD62_00055</name>
</gene>
<dbReference type="Gene3D" id="3.40.50.720">
    <property type="entry name" value="NAD(P)-binding Rossmann-like Domain"/>
    <property type="match status" value="1"/>
</dbReference>
<comment type="caution">
    <text evidence="3">The sequence shown here is derived from an EMBL/GenBank/DDBJ whole genome shotgun (WGS) entry which is preliminary data.</text>
</comment>
<dbReference type="SUPFAM" id="SSF55347">
    <property type="entry name" value="Glyceraldehyde-3-phosphate dehydrogenase-like, C-terminal domain"/>
    <property type="match status" value="1"/>
</dbReference>
<dbReference type="InterPro" id="IPR002587">
    <property type="entry name" value="Myo-inos-1-P_Synthase"/>
</dbReference>
<dbReference type="Gene3D" id="3.30.360.10">
    <property type="entry name" value="Dihydrodipicolinate Reductase, domain 2"/>
    <property type="match status" value="1"/>
</dbReference>
<evidence type="ECO:0000256" key="1">
    <source>
        <dbReference type="ARBA" id="ARBA00010813"/>
    </source>
</evidence>
<accession>A0A4Q0I7I9</accession>
<evidence type="ECO:0000259" key="2">
    <source>
        <dbReference type="Pfam" id="PF01658"/>
    </source>
</evidence>
<dbReference type="GO" id="GO:0008654">
    <property type="term" value="P:phospholipid biosynthetic process"/>
    <property type="evidence" value="ECO:0007669"/>
    <property type="project" value="InterPro"/>
</dbReference>
<dbReference type="PIRSF" id="PIRSF015578">
    <property type="entry name" value="Myoinos-ppht_syn"/>
    <property type="match status" value="1"/>
</dbReference>
<dbReference type="Pfam" id="PF01658">
    <property type="entry name" value="Inos-1-P_synth"/>
    <property type="match status" value="1"/>
</dbReference>
<dbReference type="InterPro" id="IPR036291">
    <property type="entry name" value="NAD(P)-bd_dom_sf"/>
</dbReference>
<feature type="domain" description="Myo-inositol-1-phosphate synthase GAPDH-like" evidence="2">
    <location>
        <begin position="259"/>
        <end position="363"/>
    </location>
</feature>
<protein>
    <submittedName>
        <fullName evidence="3">Myo-inositol-1-phosphate synthase</fullName>
    </submittedName>
</protein>
<dbReference type="SUPFAM" id="SSF51735">
    <property type="entry name" value="NAD(P)-binding Rossmann-fold domains"/>
    <property type="match status" value="1"/>
</dbReference>
<proteinExistence type="inferred from homology"/>
<dbReference type="GO" id="GO:0006021">
    <property type="term" value="P:inositol biosynthetic process"/>
    <property type="evidence" value="ECO:0007669"/>
    <property type="project" value="InterPro"/>
</dbReference>
<dbReference type="InterPro" id="IPR013021">
    <property type="entry name" value="Myo-inos-1-P_Synthase_GAPDH"/>
</dbReference>
<evidence type="ECO:0000313" key="3">
    <source>
        <dbReference type="EMBL" id="RXE60371.1"/>
    </source>
</evidence>
<dbReference type="Proteomes" id="UP000289166">
    <property type="component" value="Unassembled WGS sequence"/>
</dbReference>
<name>A0A4Q0I7I9_9FIRM</name>